<dbReference type="PANTHER" id="PTHR34383:SF3">
    <property type="entry name" value="POLYPHOSPHATE:AMP PHOSPHOTRANSFERASE"/>
    <property type="match status" value="1"/>
</dbReference>
<organism evidence="4 5">
    <name type="scientific">Nocardioides mangrovicus</name>
    <dbReference type="NCBI Taxonomy" id="2478913"/>
    <lineage>
        <taxon>Bacteria</taxon>
        <taxon>Bacillati</taxon>
        <taxon>Actinomycetota</taxon>
        <taxon>Actinomycetes</taxon>
        <taxon>Propionibacteriales</taxon>
        <taxon>Nocardioidaceae</taxon>
        <taxon>Nocardioides</taxon>
    </lineage>
</organism>
<dbReference type="PIRSF" id="PIRSF028756">
    <property type="entry name" value="PPK2_prd"/>
    <property type="match status" value="1"/>
</dbReference>
<dbReference type="EMBL" id="RDBE01000007">
    <property type="protein sequence ID" value="RLV49202.1"/>
    <property type="molecule type" value="Genomic_DNA"/>
</dbReference>
<dbReference type="InterPro" id="IPR027417">
    <property type="entry name" value="P-loop_NTPase"/>
</dbReference>
<reference evidence="4 5" key="1">
    <citation type="submission" date="2018-10" db="EMBL/GenBank/DDBJ databases">
        <title>Marmoricola sp. 4Q3S-7 whole genome shotgun sequence.</title>
        <authorList>
            <person name="Li F."/>
        </authorList>
    </citation>
    <scope>NUCLEOTIDE SEQUENCE [LARGE SCALE GENOMIC DNA]</scope>
    <source>
        <strain evidence="4 5">4Q3S-7</strain>
    </source>
</reference>
<dbReference type="Gene3D" id="3.40.50.300">
    <property type="entry name" value="P-loop containing nucleotide triphosphate hydrolases"/>
    <property type="match status" value="1"/>
</dbReference>
<dbReference type="SUPFAM" id="SSF52540">
    <property type="entry name" value="P-loop containing nucleoside triphosphate hydrolases"/>
    <property type="match status" value="1"/>
</dbReference>
<dbReference type="RefSeq" id="WP_121806304.1">
    <property type="nucleotide sequence ID" value="NZ_RDBE01000007.1"/>
</dbReference>
<dbReference type="NCBIfam" id="TIGR03709">
    <property type="entry name" value="PPK2_rel_1"/>
    <property type="match status" value="1"/>
</dbReference>
<dbReference type="InterPro" id="IPR016898">
    <property type="entry name" value="Polyphosphate_phosphotransfera"/>
</dbReference>
<evidence type="ECO:0000256" key="2">
    <source>
        <dbReference type="ARBA" id="ARBA00022777"/>
    </source>
</evidence>
<dbReference type="PANTHER" id="PTHR34383">
    <property type="entry name" value="POLYPHOSPHATE:AMP PHOSPHOTRANSFERASE-RELATED"/>
    <property type="match status" value="1"/>
</dbReference>
<dbReference type="AlphaFoldDB" id="A0A3L8P2L1"/>
<evidence type="ECO:0000256" key="1">
    <source>
        <dbReference type="ARBA" id="ARBA00022679"/>
    </source>
</evidence>
<protein>
    <submittedName>
        <fullName evidence="4">Polyphosphate kinase 2 family protein</fullName>
    </submittedName>
</protein>
<dbReference type="GO" id="GO:0006797">
    <property type="term" value="P:polyphosphate metabolic process"/>
    <property type="evidence" value="ECO:0007669"/>
    <property type="project" value="InterPro"/>
</dbReference>
<feature type="domain" description="Polyphosphate kinase-2-related" evidence="3">
    <location>
        <begin position="33"/>
        <end position="255"/>
    </location>
</feature>
<name>A0A3L8P2L1_9ACTN</name>
<dbReference type="Pfam" id="PF03976">
    <property type="entry name" value="PPK2"/>
    <property type="match status" value="1"/>
</dbReference>
<comment type="caution">
    <text evidence="4">The sequence shown here is derived from an EMBL/GenBank/DDBJ whole genome shotgun (WGS) entry which is preliminary data.</text>
</comment>
<evidence type="ECO:0000313" key="4">
    <source>
        <dbReference type="EMBL" id="RLV49202.1"/>
    </source>
</evidence>
<dbReference type="Proteomes" id="UP000281708">
    <property type="component" value="Unassembled WGS sequence"/>
</dbReference>
<proteinExistence type="predicted"/>
<keyword evidence="5" id="KW-1185">Reference proteome</keyword>
<sequence length="281" mass="31406">MPTSLIDRLQLPAGPVSLADHDPSATPGLKGGKAEGKAALEAMDPELFDLEEKLLAGGYVGDPRRVLVVLQGMDTSGKGGVLKHAAGVFNPSALRITSFGKPTEEERAHDFLWRVERAVPAAGRIGFFDRSHYEDVLIQRVHQMAEPAEIERRYGAINDFEQRLVEAGTTVVKCMLHISPDTQKERLLSRLETPHKQWKFNPGDVDERAVWPAYTEAYEIALERCNTEAAPWFVVPSDHKWYRNWAVATLALEALRGLDLGWPKPSYDVDVQRARLVGETW</sequence>
<dbReference type="OrthoDB" id="9775224at2"/>
<dbReference type="GO" id="GO:0008976">
    <property type="term" value="F:polyphosphate kinase activity"/>
    <property type="evidence" value="ECO:0007669"/>
    <property type="project" value="InterPro"/>
</dbReference>
<keyword evidence="1" id="KW-0808">Transferase</keyword>
<keyword evidence="2 4" id="KW-0418">Kinase</keyword>
<accession>A0A3L8P2L1</accession>
<dbReference type="InterPro" id="IPR022300">
    <property type="entry name" value="PPK2-rel_1"/>
</dbReference>
<dbReference type="InterPro" id="IPR022488">
    <property type="entry name" value="PPK2-related"/>
</dbReference>
<evidence type="ECO:0000259" key="3">
    <source>
        <dbReference type="Pfam" id="PF03976"/>
    </source>
</evidence>
<gene>
    <name evidence="4" type="ORF">D9V37_11655</name>
</gene>
<evidence type="ECO:0000313" key="5">
    <source>
        <dbReference type="Proteomes" id="UP000281708"/>
    </source>
</evidence>